<dbReference type="EMBL" id="BLKM01012032">
    <property type="protein sequence ID" value="GFG35332.1"/>
    <property type="molecule type" value="Genomic_DNA"/>
</dbReference>
<sequence>MSVFNEHQFEKRLQSLKDSQDSIQSLSAWCLQHRQHHKKIVACWLRILKKGKFLCFQYCNTFMSHFGSE</sequence>
<dbReference type="Pfam" id="PF04818">
    <property type="entry name" value="CID"/>
    <property type="match status" value="1"/>
</dbReference>
<dbReference type="PANTHER" id="PTHR12460:SF40">
    <property type="entry name" value="REGULATION OF NUCLEAR PRE-MRNA DOMAIN-CONTAINING PROTEIN 2"/>
    <property type="match status" value="1"/>
</dbReference>
<gene>
    <name evidence="2" type="ORF">Cfor_01369</name>
</gene>
<dbReference type="InterPro" id="IPR006569">
    <property type="entry name" value="CID_dom"/>
</dbReference>
<feature type="domain" description="CID" evidence="1">
    <location>
        <begin position="1"/>
        <end position="69"/>
    </location>
</feature>
<dbReference type="Proteomes" id="UP000502823">
    <property type="component" value="Unassembled WGS sequence"/>
</dbReference>
<dbReference type="PROSITE" id="PS51391">
    <property type="entry name" value="CID"/>
    <property type="match status" value="1"/>
</dbReference>
<keyword evidence="3" id="KW-1185">Reference proteome</keyword>
<dbReference type="InParanoid" id="A0A6L2PVW7"/>
<reference evidence="3" key="1">
    <citation type="submission" date="2020-01" db="EMBL/GenBank/DDBJ databases">
        <title>Draft genome sequence of the Termite Coptotermes fromosanus.</title>
        <authorList>
            <person name="Itakura S."/>
            <person name="Yosikawa Y."/>
            <person name="Umezawa K."/>
        </authorList>
    </citation>
    <scope>NUCLEOTIDE SEQUENCE [LARGE SCALE GENOMIC DNA]</scope>
</reference>
<dbReference type="GO" id="GO:0031124">
    <property type="term" value="P:mRNA 3'-end processing"/>
    <property type="evidence" value="ECO:0007669"/>
    <property type="project" value="TreeGrafter"/>
</dbReference>
<dbReference type="OrthoDB" id="10069473at2759"/>
<dbReference type="GO" id="GO:0000993">
    <property type="term" value="F:RNA polymerase II complex binding"/>
    <property type="evidence" value="ECO:0007669"/>
    <property type="project" value="TreeGrafter"/>
</dbReference>
<dbReference type="SUPFAM" id="SSF48464">
    <property type="entry name" value="ENTH/VHS domain"/>
    <property type="match status" value="1"/>
</dbReference>
<dbReference type="AlphaFoldDB" id="A0A6L2PVW7"/>
<evidence type="ECO:0000259" key="1">
    <source>
        <dbReference type="PROSITE" id="PS51391"/>
    </source>
</evidence>
<name>A0A6L2PVW7_COPFO</name>
<organism evidence="2 3">
    <name type="scientific">Coptotermes formosanus</name>
    <name type="common">Formosan subterranean termite</name>
    <dbReference type="NCBI Taxonomy" id="36987"/>
    <lineage>
        <taxon>Eukaryota</taxon>
        <taxon>Metazoa</taxon>
        <taxon>Ecdysozoa</taxon>
        <taxon>Arthropoda</taxon>
        <taxon>Hexapoda</taxon>
        <taxon>Insecta</taxon>
        <taxon>Pterygota</taxon>
        <taxon>Neoptera</taxon>
        <taxon>Polyneoptera</taxon>
        <taxon>Dictyoptera</taxon>
        <taxon>Blattodea</taxon>
        <taxon>Blattoidea</taxon>
        <taxon>Termitoidae</taxon>
        <taxon>Rhinotermitidae</taxon>
        <taxon>Coptotermes</taxon>
    </lineage>
</organism>
<proteinExistence type="predicted"/>
<dbReference type="Gene3D" id="1.25.40.90">
    <property type="match status" value="1"/>
</dbReference>
<protein>
    <recommendedName>
        <fullName evidence="1">CID domain-containing protein</fullName>
    </recommendedName>
</protein>
<comment type="caution">
    <text evidence="2">The sequence shown here is derived from an EMBL/GenBank/DDBJ whole genome shotgun (WGS) entry which is preliminary data.</text>
</comment>
<accession>A0A6L2PVW7</accession>
<dbReference type="PANTHER" id="PTHR12460">
    <property type="entry name" value="CYCLIN-DEPENDENT KINASE INHIBITOR-RELATED PROTEIN"/>
    <property type="match status" value="1"/>
</dbReference>
<evidence type="ECO:0000313" key="3">
    <source>
        <dbReference type="Proteomes" id="UP000502823"/>
    </source>
</evidence>
<dbReference type="InterPro" id="IPR008942">
    <property type="entry name" value="ENTH_VHS"/>
</dbReference>
<evidence type="ECO:0000313" key="2">
    <source>
        <dbReference type="EMBL" id="GFG35332.1"/>
    </source>
</evidence>